<evidence type="ECO:0000313" key="1">
    <source>
        <dbReference type="EMBL" id="CAK9013649.1"/>
    </source>
</evidence>
<organism evidence="1 2">
    <name type="scientific">Durusdinium trenchii</name>
    <dbReference type="NCBI Taxonomy" id="1381693"/>
    <lineage>
        <taxon>Eukaryota</taxon>
        <taxon>Sar</taxon>
        <taxon>Alveolata</taxon>
        <taxon>Dinophyceae</taxon>
        <taxon>Suessiales</taxon>
        <taxon>Symbiodiniaceae</taxon>
        <taxon>Durusdinium</taxon>
    </lineage>
</organism>
<proteinExistence type="predicted"/>
<dbReference type="Proteomes" id="UP001642484">
    <property type="component" value="Unassembled WGS sequence"/>
</dbReference>
<accession>A0ABP0JGX8</accession>
<keyword evidence="2" id="KW-1185">Reference proteome</keyword>
<reference evidence="1 2" key="1">
    <citation type="submission" date="2024-02" db="EMBL/GenBank/DDBJ databases">
        <authorList>
            <person name="Chen Y."/>
            <person name="Shah S."/>
            <person name="Dougan E. K."/>
            <person name="Thang M."/>
            <person name="Chan C."/>
        </authorList>
    </citation>
    <scope>NUCLEOTIDE SEQUENCE [LARGE SCALE GENOMIC DNA]</scope>
</reference>
<name>A0ABP0JGX8_9DINO</name>
<evidence type="ECO:0008006" key="3">
    <source>
        <dbReference type="Google" id="ProtNLM"/>
    </source>
</evidence>
<dbReference type="EMBL" id="CAXAMN010005413">
    <property type="protein sequence ID" value="CAK9013649.1"/>
    <property type="molecule type" value="Genomic_DNA"/>
</dbReference>
<sequence length="145" mass="16544">MEPLPLSRKFCTDNFVVVQAPKPSSRDQQARLSQILANPKVAAYFATLELDISEGRALFHLLDNGNGEVTQDEFISGILRCKGQARAIEQVAMHSELRILDHKITKLLAYIRQDASKDPRRRNTHKHLQVFRFDMSAELMRSTQP</sequence>
<gene>
    <name evidence="1" type="ORF">CCMP2556_LOCUS11360</name>
</gene>
<comment type="caution">
    <text evidence="1">The sequence shown here is derived from an EMBL/GenBank/DDBJ whole genome shotgun (WGS) entry which is preliminary data.</text>
</comment>
<evidence type="ECO:0000313" key="2">
    <source>
        <dbReference type="Proteomes" id="UP001642484"/>
    </source>
</evidence>
<protein>
    <recommendedName>
        <fullName evidence="3">EF-hand domain-containing protein</fullName>
    </recommendedName>
</protein>